<dbReference type="PANTHER" id="PTHR34203">
    <property type="entry name" value="METHYLTRANSFERASE, FKBM FAMILY PROTEIN"/>
    <property type="match status" value="1"/>
</dbReference>
<dbReference type="Pfam" id="PF05050">
    <property type="entry name" value="Methyltransf_21"/>
    <property type="match status" value="1"/>
</dbReference>
<dbReference type="EMBL" id="MFLA01000026">
    <property type="protein sequence ID" value="OGG58877.1"/>
    <property type="molecule type" value="Genomic_DNA"/>
</dbReference>
<dbReference type="PANTHER" id="PTHR34203:SF15">
    <property type="entry name" value="SLL1173 PROTEIN"/>
    <property type="match status" value="1"/>
</dbReference>
<evidence type="ECO:0000313" key="3">
    <source>
        <dbReference type="Proteomes" id="UP000176377"/>
    </source>
</evidence>
<dbReference type="NCBIfam" id="TIGR01444">
    <property type="entry name" value="fkbM_fam"/>
    <property type="match status" value="1"/>
</dbReference>
<name>A0A1F6DC32_9BACT</name>
<proteinExistence type="predicted"/>
<dbReference type="AlphaFoldDB" id="A0A1F6DC32"/>
<feature type="domain" description="Methyltransferase FkbM" evidence="1">
    <location>
        <begin position="98"/>
        <end position="263"/>
    </location>
</feature>
<dbReference type="Proteomes" id="UP000176377">
    <property type="component" value="Unassembled WGS sequence"/>
</dbReference>
<organism evidence="2 3">
    <name type="scientific">Candidatus Kaiserbacteria bacterium RIFCSPHIGHO2_01_FULL_56_24</name>
    <dbReference type="NCBI Taxonomy" id="1798487"/>
    <lineage>
        <taxon>Bacteria</taxon>
        <taxon>Candidatus Kaiseribacteriota</taxon>
    </lineage>
</organism>
<dbReference type="InterPro" id="IPR052514">
    <property type="entry name" value="SAM-dependent_MTase"/>
</dbReference>
<comment type="caution">
    <text evidence="2">The sequence shown here is derived from an EMBL/GenBank/DDBJ whole genome shotgun (WGS) entry which is preliminary data.</text>
</comment>
<gene>
    <name evidence="2" type="ORF">A2765_00660</name>
</gene>
<dbReference type="InterPro" id="IPR006342">
    <property type="entry name" value="FkbM_mtfrase"/>
</dbReference>
<dbReference type="SUPFAM" id="SSF53335">
    <property type="entry name" value="S-adenosyl-L-methionine-dependent methyltransferases"/>
    <property type="match status" value="1"/>
</dbReference>
<protein>
    <recommendedName>
        <fullName evidence="1">Methyltransferase FkbM domain-containing protein</fullName>
    </recommendedName>
</protein>
<evidence type="ECO:0000313" key="2">
    <source>
        <dbReference type="EMBL" id="OGG58877.1"/>
    </source>
</evidence>
<dbReference type="InterPro" id="IPR029063">
    <property type="entry name" value="SAM-dependent_MTases_sf"/>
</dbReference>
<evidence type="ECO:0000259" key="1">
    <source>
        <dbReference type="Pfam" id="PF05050"/>
    </source>
</evidence>
<dbReference type="Gene3D" id="3.40.50.150">
    <property type="entry name" value="Vaccinia Virus protein VP39"/>
    <property type="match status" value="1"/>
</dbReference>
<reference evidence="2 3" key="1">
    <citation type="journal article" date="2016" name="Nat. Commun.">
        <title>Thousands of microbial genomes shed light on interconnected biogeochemical processes in an aquifer system.</title>
        <authorList>
            <person name="Anantharaman K."/>
            <person name="Brown C.T."/>
            <person name="Hug L.A."/>
            <person name="Sharon I."/>
            <person name="Castelle C.J."/>
            <person name="Probst A.J."/>
            <person name="Thomas B.C."/>
            <person name="Singh A."/>
            <person name="Wilkins M.J."/>
            <person name="Karaoz U."/>
            <person name="Brodie E.L."/>
            <person name="Williams K.H."/>
            <person name="Hubbard S.S."/>
            <person name="Banfield J.F."/>
        </authorList>
    </citation>
    <scope>NUCLEOTIDE SEQUENCE [LARGE SCALE GENOMIC DNA]</scope>
</reference>
<sequence>MSTTARELARTTVKGILRLMPGGMPARIYALLFRGPLGRLGNPLITALLPASVRIPEGIIALNQNDPAVSAAVAFGVFEPYETAIFRDVVRPGMTIIDIGANIGYFTVIAATRAGATGHVIAFEPAPENFEMLTKTIESNGFKNVETHMMAIADTDGTLTLNLFGTNKGKHSVIKDRTIDKGFDSSIPVRATKLDSFLAERGIERIDVIKMDIEGAESLALAGMQKTLARAAFLFMEFTPTAIRKAGHDPLGTLQLLRNAGFSLFEIDERAKEKKPISDDVSFLASIPERECANLFCVKDESKIRL</sequence>
<accession>A0A1F6DC32</accession>